<feature type="transmembrane region" description="Helical" evidence="3">
    <location>
        <begin position="129"/>
        <end position="148"/>
    </location>
</feature>
<comment type="similarity">
    <text evidence="1 2">Belongs to the BioY family.</text>
</comment>
<organism evidence="4 5">
    <name type="scientific">[Clostridium] aminophilum</name>
    <dbReference type="NCBI Taxonomy" id="1526"/>
    <lineage>
        <taxon>Bacteria</taxon>
        <taxon>Bacillati</taxon>
        <taxon>Bacillota</taxon>
        <taxon>Clostridia</taxon>
        <taxon>Lachnospirales</taxon>
        <taxon>Lachnospiraceae</taxon>
    </lineage>
</organism>
<reference evidence="4 5" key="1">
    <citation type="submission" date="2016-10" db="EMBL/GenBank/DDBJ databases">
        <authorList>
            <person name="de Groot N.N."/>
        </authorList>
    </citation>
    <scope>NUCLEOTIDE SEQUENCE [LARGE SCALE GENOMIC DNA]</scope>
    <source>
        <strain evidence="4 5">KH1P1</strain>
    </source>
</reference>
<dbReference type="PIRSF" id="PIRSF016661">
    <property type="entry name" value="BioY"/>
    <property type="match status" value="1"/>
</dbReference>
<dbReference type="EMBL" id="FOIL01000029">
    <property type="protein sequence ID" value="SET63059.1"/>
    <property type="molecule type" value="Genomic_DNA"/>
</dbReference>
<dbReference type="AlphaFoldDB" id="A0A1I0FXA5"/>
<feature type="transmembrane region" description="Helical" evidence="3">
    <location>
        <begin position="154"/>
        <end position="179"/>
    </location>
</feature>
<keyword evidence="2" id="KW-1003">Cell membrane</keyword>
<dbReference type="Pfam" id="PF02632">
    <property type="entry name" value="BioY"/>
    <property type="match status" value="1"/>
</dbReference>
<feature type="transmembrane region" description="Helical" evidence="3">
    <location>
        <begin position="100"/>
        <end position="117"/>
    </location>
</feature>
<dbReference type="RefSeq" id="WP_242870325.1">
    <property type="nucleotide sequence ID" value="NZ_FOIL01000029.1"/>
</dbReference>
<keyword evidence="3" id="KW-0812">Transmembrane</keyword>
<gene>
    <name evidence="4" type="ORF">SAMN04487771_10291</name>
</gene>
<proteinExistence type="inferred from homology"/>
<evidence type="ECO:0000313" key="5">
    <source>
        <dbReference type="Proteomes" id="UP000199820"/>
    </source>
</evidence>
<dbReference type="GO" id="GO:0015225">
    <property type="term" value="F:biotin transmembrane transporter activity"/>
    <property type="evidence" value="ECO:0007669"/>
    <property type="project" value="UniProtKB-UniRule"/>
</dbReference>
<dbReference type="InterPro" id="IPR003784">
    <property type="entry name" value="BioY"/>
</dbReference>
<dbReference type="PANTHER" id="PTHR34295">
    <property type="entry name" value="BIOTIN TRANSPORTER BIOY"/>
    <property type="match status" value="1"/>
</dbReference>
<keyword evidence="2 3" id="KW-0472">Membrane</keyword>
<dbReference type="eggNOG" id="COG1268">
    <property type="taxonomic scope" value="Bacteria"/>
</dbReference>
<comment type="subcellular location">
    <subcellularLocation>
        <location evidence="2">Cell membrane</location>
        <topology evidence="2">Multi-pass membrane protein</topology>
    </subcellularLocation>
</comment>
<accession>A0A1I0FXA5</accession>
<evidence type="ECO:0000256" key="1">
    <source>
        <dbReference type="ARBA" id="ARBA00010692"/>
    </source>
</evidence>
<evidence type="ECO:0000256" key="2">
    <source>
        <dbReference type="PIRNR" id="PIRNR016661"/>
    </source>
</evidence>
<keyword evidence="2" id="KW-0813">Transport</keyword>
<evidence type="ECO:0000313" key="4">
    <source>
        <dbReference type="EMBL" id="SET63059.1"/>
    </source>
</evidence>
<dbReference type="GO" id="GO:0005886">
    <property type="term" value="C:plasma membrane"/>
    <property type="evidence" value="ECO:0007669"/>
    <property type="project" value="UniProtKB-SubCell"/>
</dbReference>
<feature type="transmembrane region" description="Helical" evidence="3">
    <location>
        <begin position="69"/>
        <end position="88"/>
    </location>
</feature>
<sequence length="191" mass="20322">MENTFSTSNHTQGNSVNDAVKNMTFTALMTAVICILGPLSLPIGPVPVSLTNLAIYITMYVLNWKSGSIAYALYMLIGLIGIPVFSGFTGGPAKLIGPTGGYLIGFLPMAMVIGICLQKVWNKPVLSAIVLEAATWIPYLLGTAWLSFSARMDFSAAFAVGVTPFIVIDFIKVCAAVCVGRILRKRLGVLG</sequence>
<protein>
    <recommendedName>
        <fullName evidence="2">Biotin transporter</fullName>
    </recommendedName>
</protein>
<keyword evidence="5" id="KW-1185">Reference proteome</keyword>
<feature type="transmembrane region" description="Helical" evidence="3">
    <location>
        <begin position="20"/>
        <end position="39"/>
    </location>
</feature>
<dbReference type="PANTHER" id="PTHR34295:SF1">
    <property type="entry name" value="BIOTIN TRANSPORTER BIOY"/>
    <property type="match status" value="1"/>
</dbReference>
<dbReference type="Gene3D" id="1.10.1760.20">
    <property type="match status" value="1"/>
</dbReference>
<dbReference type="STRING" id="1526.SAMN02910262_02533"/>
<name>A0A1I0FXA5_9FIRM</name>
<dbReference type="Proteomes" id="UP000199820">
    <property type="component" value="Unassembled WGS sequence"/>
</dbReference>
<evidence type="ECO:0000256" key="3">
    <source>
        <dbReference type="SAM" id="Phobius"/>
    </source>
</evidence>
<keyword evidence="3" id="KW-1133">Transmembrane helix</keyword>